<dbReference type="PATRIC" id="fig|1526658.3.peg.1253"/>
<dbReference type="AlphaFoldDB" id="A0A0N0MCR5"/>
<dbReference type="EMBL" id="LGSZ01000019">
    <property type="protein sequence ID" value="KPH82507.1"/>
    <property type="molecule type" value="Genomic_DNA"/>
</dbReference>
<feature type="compositionally biased region" description="Basic and acidic residues" evidence="1">
    <location>
        <begin position="264"/>
        <end position="274"/>
    </location>
</feature>
<dbReference type="Pfam" id="PF20057">
    <property type="entry name" value="DUF6456"/>
    <property type="match status" value="1"/>
</dbReference>
<dbReference type="Proteomes" id="UP000037822">
    <property type="component" value="Unassembled WGS sequence"/>
</dbReference>
<keyword evidence="4" id="KW-1185">Reference proteome</keyword>
<reference evidence="3 4" key="1">
    <citation type="submission" date="2015-07" db="EMBL/GenBank/DDBJ databases">
        <title>Whole genome sequencing of Bosea vaviloviae isolated from cave pool.</title>
        <authorList>
            <person name="Tan N.E.H."/>
            <person name="Lee Y.P."/>
            <person name="Gan H.M."/>
            <person name="Barton H."/>
            <person name="Savka M.A."/>
        </authorList>
    </citation>
    <scope>NUCLEOTIDE SEQUENCE [LARGE SCALE GENOMIC DNA]</scope>
    <source>
        <strain evidence="3 4">SD260</strain>
    </source>
</reference>
<evidence type="ECO:0000256" key="1">
    <source>
        <dbReference type="SAM" id="MobiDB-lite"/>
    </source>
</evidence>
<evidence type="ECO:0000313" key="3">
    <source>
        <dbReference type="EMBL" id="KPH82507.1"/>
    </source>
</evidence>
<gene>
    <name evidence="3" type="ORF">AE618_03225</name>
</gene>
<accession>A0A0N0MCR5</accession>
<protein>
    <recommendedName>
        <fullName evidence="2">DUF6456 domain-containing protein</fullName>
    </recommendedName>
</protein>
<comment type="caution">
    <text evidence="3">The sequence shown here is derived from an EMBL/GenBank/DDBJ whole genome shotgun (WGS) entry which is preliminary data.</text>
</comment>
<dbReference type="OrthoDB" id="7476630at2"/>
<organism evidence="3 4">
    <name type="scientific">Bosea vaviloviae</name>
    <dbReference type="NCBI Taxonomy" id="1526658"/>
    <lineage>
        <taxon>Bacteria</taxon>
        <taxon>Pseudomonadati</taxon>
        <taxon>Pseudomonadota</taxon>
        <taxon>Alphaproteobacteria</taxon>
        <taxon>Hyphomicrobiales</taxon>
        <taxon>Boseaceae</taxon>
        <taxon>Bosea</taxon>
    </lineage>
</organism>
<dbReference type="InterPro" id="IPR045599">
    <property type="entry name" value="DUF6456"/>
</dbReference>
<sequence>MSRAGETHGGDSATVGRLLRHLAQPGAFGRISPLGCGRIALYKSTNGTSLGAGYVPSEAADALLADGRAIWTGEGDARRLLAAQPAGGAARALAQAVIHVDGREQTVMLDERESPLLWLHRRPGKDGQPQISAEEFAAGERFRSDLTVARMMPRTTMNWDASLAPGSRGPGGGDPAGASDTALAARQRVNTACDRLGPELSGLAIDVCGFLKGLDRVERERGWPARSAKVVLRLALKALATHYGIGEPRRSPSRAGTVWQGENARPHLMPERTP</sequence>
<proteinExistence type="predicted"/>
<evidence type="ECO:0000259" key="2">
    <source>
        <dbReference type="Pfam" id="PF20057"/>
    </source>
</evidence>
<name>A0A0N0MCR5_9HYPH</name>
<feature type="region of interest" description="Disordered" evidence="1">
    <location>
        <begin position="245"/>
        <end position="274"/>
    </location>
</feature>
<feature type="domain" description="DUF6456" evidence="2">
    <location>
        <begin position="110"/>
        <end position="244"/>
    </location>
</feature>
<dbReference type="RefSeq" id="WP_156330071.1">
    <property type="nucleotide sequence ID" value="NZ_LGSZ01000019.1"/>
</dbReference>
<evidence type="ECO:0000313" key="4">
    <source>
        <dbReference type="Proteomes" id="UP000037822"/>
    </source>
</evidence>